<dbReference type="STRING" id="225324.SAMN02745126_05301"/>
<keyword evidence="2" id="KW-1185">Reference proteome</keyword>
<evidence type="ECO:0000313" key="2">
    <source>
        <dbReference type="Proteomes" id="UP000190092"/>
    </source>
</evidence>
<dbReference type="PANTHER" id="PTHR36922:SF1">
    <property type="entry name" value="DUF1993 DOMAIN-CONTAINING PROTEIN"/>
    <property type="match status" value="1"/>
</dbReference>
<gene>
    <name evidence="1" type="ORF">SAMN02745126_05301</name>
</gene>
<sequence length="173" mass="18690">MAISLYDLSVRSFLQILGGVEGFLAKGLAHCTEKGLDPNEIVETKLFPDMAPFRFQIVAAAHHSAGGIRGAMAGAFSPPKPAGEDYAALQKLVSDARASLEAIKPDEVNGIEGKDVIFSVGDRKIPFKAEDFLMSFSLPNFYFHATTAYDILRQKGVPIGKRDFLGKMRIAGA</sequence>
<proteinExistence type="predicted"/>
<name>A0A1T4SYG8_9HYPH</name>
<reference evidence="2" key="1">
    <citation type="submission" date="2017-02" db="EMBL/GenBank/DDBJ databases">
        <authorList>
            <person name="Varghese N."/>
            <person name="Submissions S."/>
        </authorList>
    </citation>
    <scope>NUCLEOTIDE SEQUENCE [LARGE SCALE GENOMIC DNA]</scope>
    <source>
        <strain evidence="2">ATCC 27094</strain>
    </source>
</reference>
<dbReference type="Gene3D" id="1.20.120.450">
    <property type="entry name" value="dinb family like domain"/>
    <property type="match status" value="1"/>
</dbReference>
<dbReference type="InterPro" id="IPR034660">
    <property type="entry name" value="DinB/YfiT-like"/>
</dbReference>
<dbReference type="OrthoDB" id="338237at2"/>
<evidence type="ECO:0000313" key="1">
    <source>
        <dbReference type="EMBL" id="SKA33267.1"/>
    </source>
</evidence>
<dbReference type="AlphaFoldDB" id="A0A1T4SYG8"/>
<accession>A0A1T4SYG8</accession>
<dbReference type="PANTHER" id="PTHR36922">
    <property type="entry name" value="BLL2446 PROTEIN"/>
    <property type="match status" value="1"/>
</dbReference>
<dbReference type="EMBL" id="FUWJ01000011">
    <property type="protein sequence ID" value="SKA33267.1"/>
    <property type="molecule type" value="Genomic_DNA"/>
</dbReference>
<dbReference type="Pfam" id="PF09351">
    <property type="entry name" value="DUF1993"/>
    <property type="match status" value="1"/>
</dbReference>
<organism evidence="1 2">
    <name type="scientific">Enhydrobacter aerosaccus</name>
    <dbReference type="NCBI Taxonomy" id="225324"/>
    <lineage>
        <taxon>Bacteria</taxon>
        <taxon>Pseudomonadati</taxon>
        <taxon>Pseudomonadota</taxon>
        <taxon>Alphaproteobacteria</taxon>
        <taxon>Hyphomicrobiales</taxon>
        <taxon>Enhydrobacter</taxon>
    </lineage>
</organism>
<protein>
    <recommendedName>
        <fullName evidence="3">DUF1993 domain-containing protein</fullName>
    </recommendedName>
</protein>
<dbReference type="Proteomes" id="UP000190092">
    <property type="component" value="Unassembled WGS sequence"/>
</dbReference>
<evidence type="ECO:0008006" key="3">
    <source>
        <dbReference type="Google" id="ProtNLM"/>
    </source>
</evidence>
<dbReference type="InterPro" id="IPR018531">
    <property type="entry name" value="DUF1993"/>
</dbReference>
<dbReference type="RefSeq" id="WP_085937044.1">
    <property type="nucleotide sequence ID" value="NZ_FUWJ01000011.1"/>
</dbReference>
<dbReference type="SUPFAM" id="SSF109854">
    <property type="entry name" value="DinB/YfiT-like putative metalloenzymes"/>
    <property type="match status" value="1"/>
</dbReference>